<organism evidence="2 3">
    <name type="scientific">Longimicrobium terrae</name>
    <dbReference type="NCBI Taxonomy" id="1639882"/>
    <lineage>
        <taxon>Bacteria</taxon>
        <taxon>Pseudomonadati</taxon>
        <taxon>Gemmatimonadota</taxon>
        <taxon>Longimicrobiia</taxon>
        <taxon>Longimicrobiales</taxon>
        <taxon>Longimicrobiaceae</taxon>
        <taxon>Longimicrobium</taxon>
    </lineage>
</organism>
<feature type="region of interest" description="Disordered" evidence="1">
    <location>
        <begin position="1"/>
        <end position="20"/>
    </location>
</feature>
<dbReference type="Proteomes" id="UP000582837">
    <property type="component" value="Unassembled WGS sequence"/>
</dbReference>
<accession>A0A841GJQ2</accession>
<evidence type="ECO:0000313" key="2">
    <source>
        <dbReference type="EMBL" id="MBB6068797.1"/>
    </source>
</evidence>
<protein>
    <submittedName>
        <fullName evidence="2">Uncharacterized protein</fullName>
    </submittedName>
</protein>
<dbReference type="EMBL" id="JACHIA010000001">
    <property type="protein sequence ID" value="MBB6068797.1"/>
    <property type="molecule type" value="Genomic_DNA"/>
</dbReference>
<name>A0A841GJQ2_9BACT</name>
<gene>
    <name evidence="2" type="ORF">HNQ61_000408</name>
</gene>
<evidence type="ECO:0000313" key="3">
    <source>
        <dbReference type="Proteomes" id="UP000582837"/>
    </source>
</evidence>
<dbReference type="AlphaFoldDB" id="A0A841GJQ2"/>
<comment type="caution">
    <text evidence="2">The sequence shown here is derived from an EMBL/GenBank/DDBJ whole genome shotgun (WGS) entry which is preliminary data.</text>
</comment>
<evidence type="ECO:0000256" key="1">
    <source>
        <dbReference type="SAM" id="MobiDB-lite"/>
    </source>
</evidence>
<reference evidence="2 3" key="1">
    <citation type="submission" date="2020-08" db="EMBL/GenBank/DDBJ databases">
        <title>Genomic Encyclopedia of Type Strains, Phase IV (KMG-IV): sequencing the most valuable type-strain genomes for metagenomic binning, comparative biology and taxonomic classification.</title>
        <authorList>
            <person name="Goeker M."/>
        </authorList>
    </citation>
    <scope>NUCLEOTIDE SEQUENCE [LARGE SCALE GENOMIC DNA]</scope>
    <source>
        <strain evidence="2 3">DSM 29007</strain>
    </source>
</reference>
<keyword evidence="3" id="KW-1185">Reference proteome</keyword>
<sequence>MSETHEHNHDQEHDHEHTTEDGFGVALGFRIFEVDGELYMAEAEISSYVDDPNALGATLVFHALSALDPTSPPDEDDEDDSGWRIDIDDELTRDETGASRDQFQAILRQLASLGDAELRQYLQAAREEQDEE</sequence>
<proteinExistence type="predicted"/>
<dbReference type="RefSeq" id="WP_170031194.1">
    <property type="nucleotide sequence ID" value="NZ_JABDTL010000001.1"/>
</dbReference>